<dbReference type="CDD" id="cd13695">
    <property type="entry name" value="PBP2_Mlr3796_like"/>
    <property type="match status" value="1"/>
</dbReference>
<comment type="similarity">
    <text evidence="1">Belongs to the bacterial solute-binding protein 3 family.</text>
</comment>
<organism evidence="6 7">
    <name type="scientific">Vibrio gazogenes DSM 21264 = NBRC 103151</name>
    <dbReference type="NCBI Taxonomy" id="1123492"/>
    <lineage>
        <taxon>Bacteria</taxon>
        <taxon>Pseudomonadati</taxon>
        <taxon>Pseudomonadota</taxon>
        <taxon>Gammaproteobacteria</taxon>
        <taxon>Vibrionales</taxon>
        <taxon>Vibrionaceae</taxon>
        <taxon>Vibrio</taxon>
    </lineage>
</organism>
<evidence type="ECO:0000259" key="5">
    <source>
        <dbReference type="SMART" id="SM00062"/>
    </source>
</evidence>
<dbReference type="InterPro" id="IPR051455">
    <property type="entry name" value="Bact_solute-bind_prot3"/>
</dbReference>
<dbReference type="RefSeq" id="WP_205409136.1">
    <property type="nucleotide sequence ID" value="NZ_FQUH01000005.1"/>
</dbReference>
<dbReference type="EMBL" id="FQUH01000005">
    <property type="protein sequence ID" value="SHF04209.1"/>
    <property type="molecule type" value="Genomic_DNA"/>
</dbReference>
<dbReference type="GO" id="GO:0030288">
    <property type="term" value="C:outer membrane-bounded periplasmic space"/>
    <property type="evidence" value="ECO:0007669"/>
    <property type="project" value="TreeGrafter"/>
</dbReference>
<dbReference type="PANTHER" id="PTHR30085">
    <property type="entry name" value="AMINO ACID ABC TRANSPORTER PERMEASE"/>
    <property type="match status" value="1"/>
</dbReference>
<dbReference type="SMART" id="SM00062">
    <property type="entry name" value="PBPb"/>
    <property type="match status" value="1"/>
</dbReference>
<dbReference type="AlphaFoldDB" id="A0A1M4YER0"/>
<accession>A0A1M4YER0</accession>
<reference evidence="7" key="1">
    <citation type="submission" date="2016-11" db="EMBL/GenBank/DDBJ databases">
        <authorList>
            <person name="Varghese N."/>
            <person name="Submissions S."/>
        </authorList>
    </citation>
    <scope>NUCLEOTIDE SEQUENCE [LARGE SCALE GENOMIC DNA]</scope>
    <source>
        <strain evidence="7">DSM 21264</strain>
    </source>
</reference>
<dbReference type="Gene3D" id="3.40.190.10">
    <property type="entry name" value="Periplasmic binding protein-like II"/>
    <property type="match status" value="2"/>
</dbReference>
<dbReference type="InterPro" id="IPR001638">
    <property type="entry name" value="Solute-binding_3/MltF_N"/>
</dbReference>
<keyword evidence="2" id="KW-0813">Transport</keyword>
<dbReference type="GO" id="GO:0005576">
    <property type="term" value="C:extracellular region"/>
    <property type="evidence" value="ECO:0007669"/>
    <property type="project" value="TreeGrafter"/>
</dbReference>
<feature type="chain" id="PRO_5012883531" evidence="4">
    <location>
        <begin position="31"/>
        <end position="284"/>
    </location>
</feature>
<feature type="domain" description="Solute-binding protein family 3/N-terminal" evidence="5">
    <location>
        <begin position="42"/>
        <end position="271"/>
    </location>
</feature>
<protein>
    <submittedName>
        <fullName evidence="6">Polar amino acid transport system substrate-binding protein</fullName>
    </submittedName>
</protein>
<keyword evidence="7" id="KW-1185">Reference proteome</keyword>
<proteinExistence type="inferred from homology"/>
<evidence type="ECO:0000313" key="7">
    <source>
        <dbReference type="Proteomes" id="UP000184159"/>
    </source>
</evidence>
<evidence type="ECO:0000256" key="1">
    <source>
        <dbReference type="ARBA" id="ARBA00010333"/>
    </source>
</evidence>
<sequence length="284" mass="31945">MKLNMTSKFSKYFLSSLALLPLFISATSYAENKLQEVLDRGYLVVGTGSTNAPWHFKDTKNNLVGFDIDMAKLVAKGLFDDETKIKFVDQSGDARIPNLVTNKVDLSCQFMTVTPSRAQQVDFTIPYYREGVGLLLMNKSKYSDYDSLKDAGDSVVVAVLQNVYAEEMVHAALPKAEVDQYESVALMYQALNSGRADAAATDQSSLRWYMVQNPGRYKDSGYAWMPQSYSCAVKKGDQEWLNFVNVVFHEAMTGVDFNTYAQSFEKWFGVKLPMPKTGFPVEYK</sequence>
<evidence type="ECO:0000256" key="4">
    <source>
        <dbReference type="SAM" id="SignalP"/>
    </source>
</evidence>
<evidence type="ECO:0000313" key="6">
    <source>
        <dbReference type="EMBL" id="SHF04209.1"/>
    </source>
</evidence>
<dbReference type="SUPFAM" id="SSF53850">
    <property type="entry name" value="Periplasmic binding protein-like II"/>
    <property type="match status" value="1"/>
</dbReference>
<keyword evidence="3 4" id="KW-0732">Signal</keyword>
<feature type="signal peptide" evidence="4">
    <location>
        <begin position="1"/>
        <end position="30"/>
    </location>
</feature>
<dbReference type="GO" id="GO:0006865">
    <property type="term" value="P:amino acid transport"/>
    <property type="evidence" value="ECO:0007669"/>
    <property type="project" value="TreeGrafter"/>
</dbReference>
<dbReference type="PANTHER" id="PTHR30085:SF6">
    <property type="entry name" value="ABC TRANSPORTER GLUTAMINE-BINDING PROTEIN GLNH"/>
    <property type="match status" value="1"/>
</dbReference>
<evidence type="ECO:0000256" key="3">
    <source>
        <dbReference type="ARBA" id="ARBA00022729"/>
    </source>
</evidence>
<dbReference type="Proteomes" id="UP000184159">
    <property type="component" value="Unassembled WGS sequence"/>
</dbReference>
<gene>
    <name evidence="6" type="ORF">SAMN02745781_01291</name>
</gene>
<name>A0A1M4YER0_VIBGA</name>
<evidence type="ECO:0000256" key="2">
    <source>
        <dbReference type="ARBA" id="ARBA00022448"/>
    </source>
</evidence>
<dbReference type="Pfam" id="PF00497">
    <property type="entry name" value="SBP_bac_3"/>
    <property type="match status" value="1"/>
</dbReference>